<accession>A0ABS4WJB6</accession>
<dbReference type="Proteomes" id="UP000766570">
    <property type="component" value="Unassembled WGS sequence"/>
</dbReference>
<feature type="transmembrane region" description="Helical" evidence="1">
    <location>
        <begin position="15"/>
        <end position="31"/>
    </location>
</feature>
<dbReference type="EMBL" id="JAGIOE010000001">
    <property type="protein sequence ID" value="MBP2375639.1"/>
    <property type="molecule type" value="Genomic_DNA"/>
</dbReference>
<organism evidence="2 3">
    <name type="scientific">Paeniglutamicibacter psychrophenolicus</name>
    <dbReference type="NCBI Taxonomy" id="257454"/>
    <lineage>
        <taxon>Bacteria</taxon>
        <taxon>Bacillati</taxon>
        <taxon>Actinomycetota</taxon>
        <taxon>Actinomycetes</taxon>
        <taxon>Micrococcales</taxon>
        <taxon>Micrococcaceae</taxon>
        <taxon>Paeniglutamicibacter</taxon>
    </lineage>
</organism>
<evidence type="ECO:0000313" key="3">
    <source>
        <dbReference type="Proteomes" id="UP000766570"/>
    </source>
</evidence>
<keyword evidence="1" id="KW-0812">Transmembrane</keyword>
<evidence type="ECO:0000256" key="1">
    <source>
        <dbReference type="SAM" id="Phobius"/>
    </source>
</evidence>
<protein>
    <submittedName>
        <fullName evidence="2">Uncharacterized protein</fullName>
    </submittedName>
</protein>
<name>A0ABS4WJB6_9MICC</name>
<sequence>MMELLGSLSLEQLHSYSWGIAAGVLLVLGVFRWRSLHWTVVGSVMLFAALNAGAGIYVLSTVGDSRWSAGEESSLSAPSFAETPVVGEYLVPLDSALHAVVGGVNEFMAFKQALPIALEFLATSGIALLVSFPLAIIAAIVSFIVARHRKASFEKFRATVDQLKVELEQVKFQIAAGNFAVPAYQAVDDATDVLPRLTRGE</sequence>
<reference evidence="2 3" key="1">
    <citation type="submission" date="2021-03" db="EMBL/GenBank/DDBJ databases">
        <title>Sequencing the genomes of 1000 actinobacteria strains.</title>
        <authorList>
            <person name="Klenk H.-P."/>
        </authorList>
    </citation>
    <scope>NUCLEOTIDE SEQUENCE [LARGE SCALE GENOMIC DNA]</scope>
    <source>
        <strain evidence="2 3">DSM 15454</strain>
    </source>
</reference>
<feature type="transmembrane region" description="Helical" evidence="1">
    <location>
        <begin position="120"/>
        <end position="146"/>
    </location>
</feature>
<proteinExistence type="predicted"/>
<feature type="transmembrane region" description="Helical" evidence="1">
    <location>
        <begin position="38"/>
        <end position="59"/>
    </location>
</feature>
<comment type="caution">
    <text evidence="2">The sequence shown here is derived from an EMBL/GenBank/DDBJ whole genome shotgun (WGS) entry which is preliminary data.</text>
</comment>
<keyword evidence="1" id="KW-1133">Transmembrane helix</keyword>
<gene>
    <name evidence="2" type="ORF">JOF46_003551</name>
</gene>
<dbReference type="RefSeq" id="WP_209909568.1">
    <property type="nucleotide sequence ID" value="NZ_BAAAMI010000013.1"/>
</dbReference>
<keyword evidence="3" id="KW-1185">Reference proteome</keyword>
<keyword evidence="1" id="KW-0472">Membrane</keyword>
<evidence type="ECO:0000313" key="2">
    <source>
        <dbReference type="EMBL" id="MBP2375639.1"/>
    </source>
</evidence>